<evidence type="ECO:0000256" key="11">
    <source>
        <dbReference type="RuleBase" id="RU367023"/>
    </source>
</evidence>
<evidence type="ECO:0000256" key="1">
    <source>
        <dbReference type="ARBA" id="ARBA00004477"/>
    </source>
</evidence>
<accession>A0AAW1P5N4</accession>
<comment type="caution">
    <text evidence="11">Lacks conserved residue(s) required for the propagation of feature annotation.</text>
</comment>
<dbReference type="EC" id="2.3.1.-" evidence="11"/>
<dbReference type="Pfam" id="PF03982">
    <property type="entry name" value="DAGAT"/>
    <property type="match status" value="1"/>
</dbReference>
<sequence length="334" mass="37633">MTVEHQAAHSQETVPEPGAEAPAVLVLKNDSICLASCKAWPKGQELPKPRANTWLEEFLAVSTLLLAFGWVITVPFFAALPVWLLERMPGFLDLHIWDTWRRYFRMRAITPEQPYLSKGRSYLFVQFPHACCPIACWLVLGMAATPSAGLPMPIIRAVIADVMFALPVVKQLLGWGGCHPARKSTMLRLLHKGCLGCLPEGIAGVFHGATPERERIYLSPRKGFVRLAIQAGADLVPMYHLGQSQLLTYRGFPKLSRRLRITLGWLWGRWYLPLPRKQDIVTLVGNPIAVEQADNPTAAYVDLIHMQLTEAVQELYNRHRHVLPGWEQRDLTIV</sequence>
<comment type="subcellular location">
    <subcellularLocation>
        <location evidence="1 11">Endoplasmic reticulum membrane</location>
        <topology evidence="1 11">Multi-pass membrane protein</topology>
    </subcellularLocation>
</comment>
<dbReference type="AlphaFoldDB" id="A0AAW1P5N4"/>
<keyword evidence="4 11" id="KW-0808">Transferase</keyword>
<protein>
    <recommendedName>
        <fullName evidence="11">Acyltransferase</fullName>
        <ecNumber evidence="11">2.3.1.-</ecNumber>
    </recommendedName>
</protein>
<dbReference type="Proteomes" id="UP001465755">
    <property type="component" value="Unassembled WGS sequence"/>
</dbReference>
<proteinExistence type="inferred from homology"/>
<evidence type="ECO:0000256" key="3">
    <source>
        <dbReference type="ARBA" id="ARBA00022516"/>
    </source>
</evidence>
<dbReference type="PANTHER" id="PTHR12317">
    <property type="entry name" value="DIACYLGLYCEROL O-ACYLTRANSFERASE"/>
    <property type="match status" value="1"/>
</dbReference>
<dbReference type="InterPro" id="IPR007130">
    <property type="entry name" value="DAGAT"/>
</dbReference>
<keyword evidence="5 11" id="KW-0812">Transmembrane</keyword>
<dbReference type="GO" id="GO:0019432">
    <property type="term" value="P:triglyceride biosynthetic process"/>
    <property type="evidence" value="ECO:0007669"/>
    <property type="project" value="TreeGrafter"/>
</dbReference>
<evidence type="ECO:0000313" key="12">
    <source>
        <dbReference type="EMBL" id="KAK9803780.1"/>
    </source>
</evidence>
<dbReference type="EMBL" id="JALJOQ010000056">
    <property type="protein sequence ID" value="KAK9803780.1"/>
    <property type="molecule type" value="Genomic_DNA"/>
</dbReference>
<keyword evidence="13" id="KW-1185">Reference proteome</keyword>
<comment type="similarity">
    <text evidence="2 11">Belongs to the diacylglycerol acyltransferase family.</text>
</comment>
<keyword evidence="7 11" id="KW-1133">Transmembrane helix</keyword>
<keyword evidence="8" id="KW-0443">Lipid metabolism</keyword>
<gene>
    <name evidence="12" type="ORF">WJX73_006767</name>
</gene>
<evidence type="ECO:0000313" key="13">
    <source>
        <dbReference type="Proteomes" id="UP001465755"/>
    </source>
</evidence>
<evidence type="ECO:0000256" key="8">
    <source>
        <dbReference type="ARBA" id="ARBA00023098"/>
    </source>
</evidence>
<feature type="transmembrane region" description="Helical" evidence="11">
    <location>
        <begin position="58"/>
        <end position="85"/>
    </location>
</feature>
<keyword evidence="3" id="KW-0444">Lipid biosynthesis</keyword>
<reference evidence="12 13" key="1">
    <citation type="journal article" date="2024" name="Nat. Commun.">
        <title>Phylogenomics reveals the evolutionary origins of lichenization in chlorophyte algae.</title>
        <authorList>
            <person name="Puginier C."/>
            <person name="Libourel C."/>
            <person name="Otte J."/>
            <person name="Skaloud P."/>
            <person name="Haon M."/>
            <person name="Grisel S."/>
            <person name="Petersen M."/>
            <person name="Berrin J.G."/>
            <person name="Delaux P.M."/>
            <person name="Dal Grande F."/>
            <person name="Keller J."/>
        </authorList>
    </citation>
    <scope>NUCLEOTIDE SEQUENCE [LARGE SCALE GENOMIC DNA]</scope>
    <source>
        <strain evidence="12 13">SAG 2036</strain>
    </source>
</reference>
<evidence type="ECO:0000256" key="6">
    <source>
        <dbReference type="ARBA" id="ARBA00022824"/>
    </source>
</evidence>
<name>A0AAW1P5N4_9CHLO</name>
<keyword evidence="9 11" id="KW-0472">Membrane</keyword>
<evidence type="ECO:0000256" key="7">
    <source>
        <dbReference type="ARBA" id="ARBA00022989"/>
    </source>
</evidence>
<keyword evidence="10" id="KW-0012">Acyltransferase</keyword>
<organism evidence="12 13">
    <name type="scientific">Symbiochloris irregularis</name>
    <dbReference type="NCBI Taxonomy" id="706552"/>
    <lineage>
        <taxon>Eukaryota</taxon>
        <taxon>Viridiplantae</taxon>
        <taxon>Chlorophyta</taxon>
        <taxon>core chlorophytes</taxon>
        <taxon>Trebouxiophyceae</taxon>
        <taxon>Trebouxiales</taxon>
        <taxon>Trebouxiaceae</taxon>
        <taxon>Symbiochloris</taxon>
    </lineage>
</organism>
<evidence type="ECO:0000256" key="4">
    <source>
        <dbReference type="ARBA" id="ARBA00022679"/>
    </source>
</evidence>
<evidence type="ECO:0000256" key="9">
    <source>
        <dbReference type="ARBA" id="ARBA00023136"/>
    </source>
</evidence>
<dbReference type="GO" id="GO:0004144">
    <property type="term" value="F:diacylglycerol O-acyltransferase activity"/>
    <property type="evidence" value="ECO:0007669"/>
    <property type="project" value="UniProtKB-ARBA"/>
</dbReference>
<evidence type="ECO:0000256" key="5">
    <source>
        <dbReference type="ARBA" id="ARBA00022692"/>
    </source>
</evidence>
<comment type="caution">
    <text evidence="12">The sequence shown here is derived from an EMBL/GenBank/DDBJ whole genome shotgun (WGS) entry which is preliminary data.</text>
</comment>
<keyword evidence="6 11" id="KW-0256">Endoplasmic reticulum</keyword>
<dbReference type="PANTHER" id="PTHR12317:SF63">
    <property type="entry name" value="DIACYLGLYCEROL O-ACYLTRANSFERASE 2"/>
    <property type="match status" value="1"/>
</dbReference>
<evidence type="ECO:0000256" key="10">
    <source>
        <dbReference type="ARBA" id="ARBA00023315"/>
    </source>
</evidence>
<dbReference type="GO" id="GO:0005789">
    <property type="term" value="C:endoplasmic reticulum membrane"/>
    <property type="evidence" value="ECO:0007669"/>
    <property type="project" value="UniProtKB-SubCell"/>
</dbReference>
<evidence type="ECO:0000256" key="2">
    <source>
        <dbReference type="ARBA" id="ARBA00005420"/>
    </source>
</evidence>